<dbReference type="RefSeq" id="WP_301415381.1">
    <property type="nucleotide sequence ID" value="NZ_CP098023.1"/>
</dbReference>
<dbReference type="Pfam" id="PF07992">
    <property type="entry name" value="Pyr_redox_2"/>
    <property type="match status" value="1"/>
</dbReference>
<feature type="domain" description="FAD/NAD(P)-binding" evidence="5">
    <location>
        <begin position="6"/>
        <end position="286"/>
    </location>
</feature>
<dbReference type="Gene3D" id="3.50.50.100">
    <property type="match status" value="1"/>
</dbReference>
<accession>A0ABY9EDC0</accession>
<name>A0ABY9EDC0_9GAMM</name>
<keyword evidence="7" id="KW-1185">Reference proteome</keyword>
<keyword evidence="4" id="KW-0560">Oxidoreductase</keyword>
<evidence type="ECO:0000256" key="4">
    <source>
        <dbReference type="ARBA" id="ARBA00023002"/>
    </source>
</evidence>
<evidence type="ECO:0000259" key="5">
    <source>
        <dbReference type="Pfam" id="PF07992"/>
    </source>
</evidence>
<dbReference type="SUPFAM" id="SSF51905">
    <property type="entry name" value="FAD/NAD(P)-binding domain"/>
    <property type="match status" value="1"/>
</dbReference>
<evidence type="ECO:0000313" key="7">
    <source>
        <dbReference type="Proteomes" id="UP001321520"/>
    </source>
</evidence>
<evidence type="ECO:0000256" key="1">
    <source>
        <dbReference type="ARBA" id="ARBA00006442"/>
    </source>
</evidence>
<evidence type="ECO:0000313" key="6">
    <source>
        <dbReference type="EMBL" id="WKD49529.1"/>
    </source>
</evidence>
<dbReference type="InterPro" id="IPR023753">
    <property type="entry name" value="FAD/NAD-binding_dom"/>
</dbReference>
<reference evidence="6 7" key="1">
    <citation type="submission" date="2022-05" db="EMBL/GenBank/DDBJ databases">
        <title>Microbulbifer sp. nov., isolated from sponge.</title>
        <authorList>
            <person name="Gao L."/>
        </authorList>
    </citation>
    <scope>NUCLEOTIDE SEQUENCE [LARGE SCALE GENOMIC DNA]</scope>
    <source>
        <strain evidence="6 7">MI-G</strain>
    </source>
</reference>
<dbReference type="PRINTS" id="PR00469">
    <property type="entry name" value="PNDRDTASEII"/>
</dbReference>
<dbReference type="InterPro" id="IPR036188">
    <property type="entry name" value="FAD/NAD-bd_sf"/>
</dbReference>
<dbReference type="PANTHER" id="PTHR43735:SF3">
    <property type="entry name" value="FERROPTOSIS SUPPRESSOR PROTEIN 1"/>
    <property type="match status" value="1"/>
</dbReference>
<dbReference type="EMBL" id="CP098023">
    <property type="protein sequence ID" value="WKD49529.1"/>
    <property type="molecule type" value="Genomic_DNA"/>
</dbReference>
<gene>
    <name evidence="6" type="ORF">M8T91_16790</name>
</gene>
<proteinExistence type="inferred from homology"/>
<evidence type="ECO:0000256" key="2">
    <source>
        <dbReference type="ARBA" id="ARBA00022630"/>
    </source>
</evidence>
<protein>
    <submittedName>
        <fullName evidence="6">FAD-dependent oxidoreductase</fullName>
    </submittedName>
</protein>
<dbReference type="PRINTS" id="PR00368">
    <property type="entry name" value="FADPNR"/>
</dbReference>
<dbReference type="Proteomes" id="UP001321520">
    <property type="component" value="Chromosome"/>
</dbReference>
<comment type="similarity">
    <text evidence="1">Belongs to the FAD-dependent oxidoreductase family.</text>
</comment>
<organism evidence="6 7">
    <name type="scientific">Microbulbifer spongiae</name>
    <dbReference type="NCBI Taxonomy" id="2944933"/>
    <lineage>
        <taxon>Bacteria</taxon>
        <taxon>Pseudomonadati</taxon>
        <taxon>Pseudomonadota</taxon>
        <taxon>Gammaproteobacteria</taxon>
        <taxon>Cellvibrionales</taxon>
        <taxon>Microbulbiferaceae</taxon>
        <taxon>Microbulbifer</taxon>
    </lineage>
</organism>
<evidence type="ECO:0000256" key="3">
    <source>
        <dbReference type="ARBA" id="ARBA00022827"/>
    </source>
</evidence>
<sequence length="359" mass="39290">MTIQTDVLIVGGGFAGVSVAQALEKQGIHTTLVDQKEYFEVTFATLRNLADPGATGNRARKHYKDFLKGRFIQSRVQTLGPQRAVLSDGAEIRFKHGIIASGTRYPGLPIAKTDESMGFQARNNELMTAHTRLKKARKVMIIGGGVVGVELAGEIAHAHPHIQLILAHNSDVLLNGFKQKAQARAQQQLKSLGVEIEFNRRYQKQDDRYIDQNTGHISDADLVYEATGVLPNNDFLKAELAQILNAKGFVKIDKQLQVEGISHLYALGDIAEVGEARLGYLAVEQGKHLARVIANKLEGKAVKAYKRNPLMALIPVGQKQGVVQFPFAVTTAGFLVGLKQKDLFINKIYKGFGTTPNAS</sequence>
<keyword evidence="3" id="KW-0274">FAD</keyword>
<keyword evidence="2" id="KW-0285">Flavoprotein</keyword>
<dbReference type="PANTHER" id="PTHR43735">
    <property type="entry name" value="APOPTOSIS-INDUCING FACTOR 1"/>
    <property type="match status" value="1"/>
</dbReference>